<dbReference type="InterPro" id="IPR001810">
    <property type="entry name" value="F-box_dom"/>
</dbReference>
<feature type="region of interest" description="Disordered" evidence="1">
    <location>
        <begin position="447"/>
        <end position="468"/>
    </location>
</feature>
<dbReference type="SUPFAM" id="SSF52047">
    <property type="entry name" value="RNI-like"/>
    <property type="match status" value="1"/>
</dbReference>
<feature type="compositionally biased region" description="Acidic residues" evidence="1">
    <location>
        <begin position="450"/>
        <end position="459"/>
    </location>
</feature>
<dbReference type="EMBL" id="KL584761">
    <property type="protein sequence ID" value="KEQ94796.1"/>
    <property type="molecule type" value="Genomic_DNA"/>
</dbReference>
<evidence type="ECO:0000259" key="2">
    <source>
        <dbReference type="PROSITE" id="PS50181"/>
    </source>
</evidence>
<dbReference type="AlphaFoldDB" id="A0A074Z7D6"/>
<evidence type="ECO:0000313" key="4">
    <source>
        <dbReference type="Proteomes" id="UP000030641"/>
    </source>
</evidence>
<dbReference type="STRING" id="1043005.A0A074Z7D6"/>
<name>A0A074Z7D6_AURSE</name>
<dbReference type="GeneID" id="25363094"/>
<reference evidence="3 4" key="1">
    <citation type="journal article" date="2014" name="BMC Genomics">
        <title>Genome sequencing of four Aureobasidium pullulans varieties: biotechnological potential, stress tolerance, and description of new species.</title>
        <authorList>
            <person name="Gostin Ar C."/>
            <person name="Ohm R.A."/>
            <person name="Kogej T."/>
            <person name="Sonjak S."/>
            <person name="Turk M."/>
            <person name="Zajc J."/>
            <person name="Zalar P."/>
            <person name="Grube M."/>
            <person name="Sun H."/>
            <person name="Han J."/>
            <person name="Sharma A."/>
            <person name="Chiniquy J."/>
            <person name="Ngan C.Y."/>
            <person name="Lipzen A."/>
            <person name="Barry K."/>
            <person name="Grigoriev I.V."/>
            <person name="Gunde-Cimerman N."/>
        </authorList>
    </citation>
    <scope>NUCLEOTIDE SEQUENCE [LARGE SCALE GENOMIC DNA]</scope>
    <source>
        <strain evidence="3 4">EXF-2481</strain>
    </source>
</reference>
<dbReference type="OrthoDB" id="5279008at2759"/>
<evidence type="ECO:0000313" key="3">
    <source>
        <dbReference type="EMBL" id="KEQ94796.1"/>
    </source>
</evidence>
<dbReference type="RefSeq" id="XP_013343344.1">
    <property type="nucleotide sequence ID" value="XM_013487890.1"/>
</dbReference>
<proteinExistence type="predicted"/>
<sequence>MSSQFTLQLDTLPGEVIDGICDHLNKKELKALRLSTKRISAIATTHLAKEYMFNLCSLMTRRSLEKLAEICAHPQFGPHVRKVHLSSGRVHPREMRALIERVEDMQRRIPPPTSAQVKRAKAKMQDAMNRSSKEYELEVSGDAVSILSRAFAALRTYQTPIILDISDFEVPRWDPVTLFLDRYNHFHGEPELCFKSTMEPCLEAIFRTKMQFAELELTVDALSIDPEERGYDTHTMRSEGLELLASLKSVALDFNNTFDAAGTKSTAHILSYANALENFTYRQGCDDLNRDDWFSPQQQLKLLTNNQFAVSDAILESVKSAKLTALWIEYAPLSYDTIVQVMEMHADTLTSIRIAHTCLRDGNWSDLFSNIKKNCRFLTQLDIENLSQARPDRKEGDYRPLILPEEWNLGLSGSRAEVEETLEKLVNAPSLEVLELEDRRMRIQMNDVGMADDDDDLDPDAGSSDLDL</sequence>
<organism evidence="3 4">
    <name type="scientific">Aureobasidium subglaciale (strain EXF-2481)</name>
    <name type="common">Aureobasidium pullulans var. subglaciale</name>
    <dbReference type="NCBI Taxonomy" id="1043005"/>
    <lineage>
        <taxon>Eukaryota</taxon>
        <taxon>Fungi</taxon>
        <taxon>Dikarya</taxon>
        <taxon>Ascomycota</taxon>
        <taxon>Pezizomycotina</taxon>
        <taxon>Dothideomycetes</taxon>
        <taxon>Dothideomycetidae</taxon>
        <taxon>Dothideales</taxon>
        <taxon>Saccotheciaceae</taxon>
        <taxon>Aureobasidium</taxon>
    </lineage>
</organism>
<feature type="domain" description="F-box" evidence="2">
    <location>
        <begin position="6"/>
        <end position="55"/>
    </location>
</feature>
<gene>
    <name evidence="3" type="ORF">AUEXF2481DRAFT_258581</name>
</gene>
<evidence type="ECO:0000256" key="1">
    <source>
        <dbReference type="SAM" id="MobiDB-lite"/>
    </source>
</evidence>
<dbReference type="HOGENOM" id="CLU_042540_0_0_1"/>
<protein>
    <recommendedName>
        <fullName evidence="2">F-box domain-containing protein</fullName>
    </recommendedName>
</protein>
<dbReference type="OMA" id="IWECNET"/>
<dbReference type="InParanoid" id="A0A074Z7D6"/>
<dbReference type="Proteomes" id="UP000030641">
    <property type="component" value="Unassembled WGS sequence"/>
</dbReference>
<dbReference type="PROSITE" id="PS50181">
    <property type="entry name" value="FBOX"/>
    <property type="match status" value="1"/>
</dbReference>
<accession>A0A074Z7D6</accession>
<keyword evidence="4" id="KW-1185">Reference proteome</keyword>